<evidence type="ECO:0000313" key="1">
    <source>
        <dbReference type="EMBL" id="MFC4826535.1"/>
    </source>
</evidence>
<dbReference type="GeneID" id="73046367"/>
<dbReference type="AlphaFoldDB" id="A0ABD5Q752"/>
<gene>
    <name evidence="1" type="ORF">ACFO9K_19940</name>
</gene>
<dbReference type="InterPro" id="IPR007344">
    <property type="entry name" value="GrpB/CoaE"/>
</dbReference>
<dbReference type="InterPro" id="IPR043519">
    <property type="entry name" value="NT_sf"/>
</dbReference>
<dbReference type="RefSeq" id="WP_254267873.1">
    <property type="nucleotide sequence ID" value="NZ_CP100400.1"/>
</dbReference>
<dbReference type="Gene3D" id="3.30.460.10">
    <property type="entry name" value="Beta Polymerase, domain 2"/>
    <property type="match status" value="1"/>
</dbReference>
<accession>A0ABD5Q752</accession>
<keyword evidence="2" id="KW-1185">Reference proteome</keyword>
<sequence length="177" mass="20065">MDETPITIHDYDPEWPETFEAERRRIGALLAEYTARIEHIGSTAVPGLGAKPVIDVLAVVTDLPEVWGDLDKLSAGFGYELSHIPADWLFVQRTDGSGQQYNLHLVRESNDQWKDDLLFREYLRTYPDVRDEYETVKRDAAESHPDDINAYNAAKDDFCRSVLSRARADDAVVVPEG</sequence>
<dbReference type="SUPFAM" id="SSF81301">
    <property type="entry name" value="Nucleotidyltransferase"/>
    <property type="match status" value="1"/>
</dbReference>
<evidence type="ECO:0000313" key="2">
    <source>
        <dbReference type="Proteomes" id="UP001595945"/>
    </source>
</evidence>
<dbReference type="EMBL" id="JBHSHT010000002">
    <property type="protein sequence ID" value="MFC4826535.1"/>
    <property type="molecule type" value="Genomic_DNA"/>
</dbReference>
<proteinExistence type="predicted"/>
<name>A0ABD5Q752_9EURY</name>
<dbReference type="Proteomes" id="UP001595945">
    <property type="component" value="Unassembled WGS sequence"/>
</dbReference>
<comment type="caution">
    <text evidence="1">The sequence shown here is derived from an EMBL/GenBank/DDBJ whole genome shotgun (WGS) entry which is preliminary data.</text>
</comment>
<organism evidence="1 2">
    <name type="scientific">Halorussus aquaticus</name>
    <dbReference type="NCBI Taxonomy" id="2953748"/>
    <lineage>
        <taxon>Archaea</taxon>
        <taxon>Methanobacteriati</taxon>
        <taxon>Methanobacteriota</taxon>
        <taxon>Stenosarchaea group</taxon>
        <taxon>Halobacteria</taxon>
        <taxon>Halobacteriales</taxon>
        <taxon>Haladaptataceae</taxon>
        <taxon>Halorussus</taxon>
    </lineage>
</organism>
<dbReference type="PANTHER" id="PTHR34822">
    <property type="entry name" value="GRPB DOMAIN PROTEIN (AFU_ORTHOLOGUE AFUA_1G01530)"/>
    <property type="match status" value="1"/>
</dbReference>
<protein>
    <submittedName>
        <fullName evidence="1">GrpB family protein</fullName>
    </submittedName>
</protein>
<reference evidence="1 2" key="1">
    <citation type="journal article" date="2019" name="Int. J. Syst. Evol. Microbiol.">
        <title>The Global Catalogue of Microorganisms (GCM) 10K type strain sequencing project: providing services to taxonomists for standard genome sequencing and annotation.</title>
        <authorList>
            <consortium name="The Broad Institute Genomics Platform"/>
            <consortium name="The Broad Institute Genome Sequencing Center for Infectious Disease"/>
            <person name="Wu L."/>
            <person name="Ma J."/>
        </authorList>
    </citation>
    <scope>NUCLEOTIDE SEQUENCE [LARGE SCALE GENOMIC DNA]</scope>
    <source>
        <strain evidence="1 2">XZYJ18</strain>
    </source>
</reference>
<dbReference type="Pfam" id="PF04229">
    <property type="entry name" value="GrpB"/>
    <property type="match status" value="1"/>
</dbReference>
<dbReference type="PANTHER" id="PTHR34822:SF1">
    <property type="entry name" value="GRPB FAMILY PROTEIN"/>
    <property type="match status" value="1"/>
</dbReference>